<dbReference type="EMBL" id="QSKF01000009">
    <property type="protein sequence ID" value="RHE39053.1"/>
    <property type="molecule type" value="Genomic_DNA"/>
</dbReference>
<dbReference type="GO" id="GO:0008270">
    <property type="term" value="F:zinc ion binding"/>
    <property type="evidence" value="ECO:0007669"/>
    <property type="project" value="TreeGrafter"/>
</dbReference>
<dbReference type="InterPro" id="IPR050243">
    <property type="entry name" value="PHP_phosphatase"/>
</dbReference>
<protein>
    <submittedName>
        <fullName evidence="1">Phosphatase</fullName>
    </submittedName>
</protein>
<dbReference type="CDD" id="cd07437">
    <property type="entry name" value="PHP_HisPPase_Ycdx_like"/>
    <property type="match status" value="1"/>
</dbReference>
<dbReference type="GO" id="GO:0042578">
    <property type="term" value="F:phosphoric ester hydrolase activity"/>
    <property type="evidence" value="ECO:0007669"/>
    <property type="project" value="TreeGrafter"/>
</dbReference>
<dbReference type="InterPro" id="IPR016195">
    <property type="entry name" value="Pol/histidinol_Pase-like"/>
</dbReference>
<dbReference type="RefSeq" id="WP_015541996.1">
    <property type="nucleotide sequence ID" value="NZ_CABJFK010000009.1"/>
</dbReference>
<dbReference type="SUPFAM" id="SSF89550">
    <property type="entry name" value="PHP domain-like"/>
    <property type="match status" value="1"/>
</dbReference>
<gene>
    <name evidence="1" type="ORF">DW740_11990</name>
</gene>
<evidence type="ECO:0000313" key="2">
    <source>
        <dbReference type="Proteomes" id="UP000283745"/>
    </source>
</evidence>
<dbReference type="SMART" id="SM00481">
    <property type="entry name" value="POLIIIAc"/>
    <property type="match status" value="1"/>
</dbReference>
<dbReference type="AlphaFoldDB" id="A0A414EPM6"/>
<dbReference type="Gene3D" id="3.20.20.140">
    <property type="entry name" value="Metal-dependent hydrolases"/>
    <property type="match status" value="1"/>
</dbReference>
<dbReference type="NCBIfam" id="NF006702">
    <property type="entry name" value="PRK09248.1"/>
    <property type="match status" value="1"/>
</dbReference>
<dbReference type="InterPro" id="IPR004013">
    <property type="entry name" value="PHP_dom"/>
</dbReference>
<evidence type="ECO:0000313" key="1">
    <source>
        <dbReference type="EMBL" id="RHE39053.1"/>
    </source>
</evidence>
<dbReference type="Proteomes" id="UP000283745">
    <property type="component" value="Unassembled WGS sequence"/>
</dbReference>
<proteinExistence type="predicted"/>
<dbReference type="Pfam" id="PF02811">
    <property type="entry name" value="PHP"/>
    <property type="match status" value="1"/>
</dbReference>
<dbReference type="PANTHER" id="PTHR36928">
    <property type="entry name" value="PHOSPHATASE YCDX-RELATED"/>
    <property type="match status" value="1"/>
</dbReference>
<organism evidence="1 2">
    <name type="scientific">Blautia obeum</name>
    <dbReference type="NCBI Taxonomy" id="40520"/>
    <lineage>
        <taxon>Bacteria</taxon>
        <taxon>Bacillati</taxon>
        <taxon>Bacillota</taxon>
        <taxon>Clostridia</taxon>
        <taxon>Lachnospirales</taxon>
        <taxon>Lachnospiraceae</taxon>
        <taxon>Blautia</taxon>
    </lineage>
</organism>
<dbReference type="GO" id="GO:0005829">
    <property type="term" value="C:cytosol"/>
    <property type="evidence" value="ECO:0007669"/>
    <property type="project" value="TreeGrafter"/>
</dbReference>
<dbReference type="InterPro" id="IPR003141">
    <property type="entry name" value="Pol/His_phosphatase_N"/>
</dbReference>
<accession>A0A414EPM6</accession>
<sequence>MRYETVMDLHTHTIASGHAYNTLREMAKAAADRGLEILGITEHAPMMPGTCHNYYFHNLKTVPRELYGIRLFLGAELNILNPQGEVDLNEAELRGMDIGIASLHLPCMKPGTREENTSAYLNAMKNPYVNIIGHPDDGRYEVDYEALVQGAKEYGKILEVNNHSIVPNSFRQNARENDVKMLKFCMKYQVPVVMDSDAHFDTHIAEFDAARGLLEELNFPEELVVNHSVNALRGYINALK</sequence>
<reference evidence="1 2" key="1">
    <citation type="submission" date="2018-08" db="EMBL/GenBank/DDBJ databases">
        <title>A genome reference for cultivated species of the human gut microbiota.</title>
        <authorList>
            <person name="Zou Y."/>
            <person name="Xue W."/>
            <person name="Luo G."/>
        </authorList>
    </citation>
    <scope>NUCLEOTIDE SEQUENCE [LARGE SCALE GENOMIC DNA]</scope>
    <source>
        <strain evidence="1 2">AM28-23</strain>
    </source>
</reference>
<name>A0A414EPM6_9FIRM</name>
<comment type="caution">
    <text evidence="1">The sequence shown here is derived from an EMBL/GenBank/DDBJ whole genome shotgun (WGS) entry which is preliminary data.</text>
</comment>
<dbReference type="PANTHER" id="PTHR36928:SF1">
    <property type="entry name" value="PHOSPHATASE YCDX-RELATED"/>
    <property type="match status" value="1"/>
</dbReference>